<dbReference type="RefSeq" id="WP_018748261.1">
    <property type="nucleotide sequence ID" value="NZ_BSOZ01000002.1"/>
</dbReference>
<keyword evidence="3" id="KW-1185">Reference proteome</keyword>
<organism evidence="2 3">
    <name type="scientific">Chitiniphilus shinanonensis</name>
    <dbReference type="NCBI Taxonomy" id="553088"/>
    <lineage>
        <taxon>Bacteria</taxon>
        <taxon>Pseudomonadati</taxon>
        <taxon>Pseudomonadota</taxon>
        <taxon>Betaproteobacteria</taxon>
        <taxon>Neisseriales</taxon>
        <taxon>Chitinibacteraceae</taxon>
        <taxon>Chitiniphilus</taxon>
    </lineage>
</organism>
<dbReference type="PANTHER" id="PTHR43155">
    <property type="entry name" value="CYCLIC DI-GMP PHOSPHODIESTERASE PA4108-RELATED"/>
    <property type="match status" value="1"/>
</dbReference>
<proteinExistence type="predicted"/>
<gene>
    <name evidence="2" type="ORF">GCM10007860_02680</name>
</gene>
<dbReference type="NCBIfam" id="TIGR00277">
    <property type="entry name" value="HDIG"/>
    <property type="match status" value="1"/>
</dbReference>
<dbReference type="EMBL" id="BSOZ01000002">
    <property type="protein sequence ID" value="GLS03125.1"/>
    <property type="molecule type" value="Genomic_DNA"/>
</dbReference>
<comment type="caution">
    <text evidence="2">The sequence shown here is derived from an EMBL/GenBank/DDBJ whole genome shotgun (WGS) entry which is preliminary data.</text>
</comment>
<reference evidence="3" key="1">
    <citation type="journal article" date="2019" name="Int. J. Syst. Evol. Microbiol.">
        <title>The Global Catalogue of Microorganisms (GCM) 10K type strain sequencing project: providing services to taxonomists for standard genome sequencing and annotation.</title>
        <authorList>
            <consortium name="The Broad Institute Genomics Platform"/>
            <consortium name="The Broad Institute Genome Sequencing Center for Infectious Disease"/>
            <person name="Wu L."/>
            <person name="Ma J."/>
        </authorList>
    </citation>
    <scope>NUCLEOTIDE SEQUENCE [LARGE SCALE GENOMIC DNA]</scope>
    <source>
        <strain evidence="3">NBRC 104970</strain>
    </source>
</reference>
<dbReference type="InterPro" id="IPR003607">
    <property type="entry name" value="HD/PDEase_dom"/>
</dbReference>
<accession>A0ABQ6BPN1</accession>
<dbReference type="CDD" id="cd00077">
    <property type="entry name" value="HDc"/>
    <property type="match status" value="1"/>
</dbReference>
<dbReference type="Gene3D" id="1.10.3210.10">
    <property type="entry name" value="Hypothetical protein af1432"/>
    <property type="match status" value="1"/>
</dbReference>
<dbReference type="Pfam" id="PF13487">
    <property type="entry name" value="HD_5"/>
    <property type="match status" value="1"/>
</dbReference>
<dbReference type="InterPro" id="IPR037522">
    <property type="entry name" value="HD_GYP_dom"/>
</dbReference>
<evidence type="ECO:0000259" key="1">
    <source>
        <dbReference type="PROSITE" id="PS51832"/>
    </source>
</evidence>
<name>A0ABQ6BPN1_9NEIS</name>
<dbReference type="InterPro" id="IPR006675">
    <property type="entry name" value="HDIG_dom"/>
</dbReference>
<dbReference type="SUPFAM" id="SSF109604">
    <property type="entry name" value="HD-domain/PDEase-like"/>
    <property type="match status" value="1"/>
</dbReference>
<protein>
    <recommendedName>
        <fullName evidence="1">HD-GYP domain-containing protein</fullName>
    </recommendedName>
</protein>
<dbReference type="PANTHER" id="PTHR43155:SF2">
    <property type="entry name" value="CYCLIC DI-GMP PHOSPHODIESTERASE PA4108"/>
    <property type="match status" value="1"/>
</dbReference>
<dbReference type="Proteomes" id="UP001156836">
    <property type="component" value="Unassembled WGS sequence"/>
</dbReference>
<dbReference type="PROSITE" id="PS51832">
    <property type="entry name" value="HD_GYP"/>
    <property type="match status" value="1"/>
</dbReference>
<evidence type="ECO:0000313" key="2">
    <source>
        <dbReference type="EMBL" id="GLS03125.1"/>
    </source>
</evidence>
<evidence type="ECO:0000313" key="3">
    <source>
        <dbReference type="Proteomes" id="UP001156836"/>
    </source>
</evidence>
<sequence>MESDSLGVVNHHYLDRVVNAAEHHEIETSEDIYTEHGIKLLAKGARISPAVQQRLIVHKLKKPLESCLQVSQGVDADRLVDIGKAVIADNAGLAPLFSDFGLLPRLREIPLNAAVVNMLTVAQAHDPNSLRHYVLVALLSLGLGRRLKLTETELGVLASAALLHDIGELYIDQRHLDRAHVLTPEAWRHVSVHPVVGATLARDVCGMPEEVANAILEHHERGDGGGYPRGVAAPALSRAGRVLAAAEMIASLTEHGAYPLERAEVALRIVPVEYDPQLVSVVSQALGEARVEQYQQAQMPQGDAYAQDMHSLLRKIALGAELLGQCRARVAHHGEACAQLLARVEARFVLIQRAFSSTGLDAVTDKPHFDALLGDASGWLQFELSLVLREIRWRLRELARDLAWRASLQSEAVAAQFQPLVQLLHDG</sequence>
<feature type="domain" description="HD-GYP" evidence="1">
    <location>
        <begin position="107"/>
        <end position="303"/>
    </location>
</feature>